<accession>E9GVU9</accession>
<dbReference type="EMBL" id="GL732569">
    <property type="protein sequence ID" value="EFX76242.1"/>
    <property type="molecule type" value="Genomic_DNA"/>
</dbReference>
<sequence>MTGDNALTFPLELELPVVKNGNRQQRLITHVARADEADEIFEFLLRHFFPLAPIRQLGLYDESEEAKRPEWIQDLVRDCVKTPHSLLVRDVCRHQQIVAVAINEFKTKIDSTDVGPSSEPYASKSSNPAQIPVGRLHKAVLEYINRDVNVFDIYKTDLKMELSILAVDDRYARQGLATKLVEFSLGIARAEGAGAVWTEALSEYTAKVTSKFGFDILRTVKYYEFKFDEDFPLANIPGHRVGHLMALKI</sequence>
<dbReference type="PANTHER" id="PTHR20905">
    <property type="entry name" value="N-ACETYLTRANSFERASE-RELATED"/>
    <property type="match status" value="1"/>
</dbReference>
<dbReference type="PhylomeDB" id="E9GVU9"/>
<keyword evidence="3" id="KW-1185">Reference proteome</keyword>
<dbReference type="Proteomes" id="UP000000305">
    <property type="component" value="Unassembled WGS sequence"/>
</dbReference>
<dbReference type="Pfam" id="PF00583">
    <property type="entry name" value="Acetyltransf_1"/>
    <property type="match status" value="1"/>
</dbReference>
<dbReference type="PROSITE" id="PS51186">
    <property type="entry name" value="GNAT"/>
    <property type="match status" value="1"/>
</dbReference>
<dbReference type="HOGENOM" id="CLU_105564_0_0_1"/>
<dbReference type="KEGG" id="dpx:DAPPUDRAFT_226061"/>
<dbReference type="AlphaFoldDB" id="E9GVU9"/>
<dbReference type="PANTHER" id="PTHR20905:SF1">
    <property type="entry name" value="AT07410P-RELATED"/>
    <property type="match status" value="1"/>
</dbReference>
<dbReference type="CDD" id="cd04301">
    <property type="entry name" value="NAT_SF"/>
    <property type="match status" value="1"/>
</dbReference>
<dbReference type="GO" id="GO:0008080">
    <property type="term" value="F:N-acetyltransferase activity"/>
    <property type="evidence" value="ECO:0000318"/>
    <property type="project" value="GO_Central"/>
</dbReference>
<protein>
    <recommendedName>
        <fullName evidence="1">N-acetyltransferase domain-containing protein</fullName>
    </recommendedName>
</protein>
<dbReference type="FunFam" id="3.40.630.30:FF:000181">
    <property type="entry name" value="Acetyltransferase"/>
    <property type="match status" value="1"/>
</dbReference>
<dbReference type="SUPFAM" id="SSF55729">
    <property type="entry name" value="Acyl-CoA N-acyltransferases (Nat)"/>
    <property type="match status" value="1"/>
</dbReference>
<dbReference type="InParanoid" id="E9GVU9"/>
<evidence type="ECO:0000313" key="2">
    <source>
        <dbReference type="EMBL" id="EFX76242.1"/>
    </source>
</evidence>
<dbReference type="InterPro" id="IPR000182">
    <property type="entry name" value="GNAT_dom"/>
</dbReference>
<dbReference type="InterPro" id="IPR016181">
    <property type="entry name" value="Acyl_CoA_acyltransferase"/>
</dbReference>
<evidence type="ECO:0000313" key="3">
    <source>
        <dbReference type="Proteomes" id="UP000000305"/>
    </source>
</evidence>
<evidence type="ECO:0000259" key="1">
    <source>
        <dbReference type="PROSITE" id="PS51186"/>
    </source>
</evidence>
<proteinExistence type="predicted"/>
<organism evidence="2 3">
    <name type="scientific">Daphnia pulex</name>
    <name type="common">Water flea</name>
    <dbReference type="NCBI Taxonomy" id="6669"/>
    <lineage>
        <taxon>Eukaryota</taxon>
        <taxon>Metazoa</taxon>
        <taxon>Ecdysozoa</taxon>
        <taxon>Arthropoda</taxon>
        <taxon>Crustacea</taxon>
        <taxon>Branchiopoda</taxon>
        <taxon>Diplostraca</taxon>
        <taxon>Cladocera</taxon>
        <taxon>Anomopoda</taxon>
        <taxon>Daphniidae</taxon>
        <taxon>Daphnia</taxon>
    </lineage>
</organism>
<name>E9GVU9_DAPPU</name>
<feature type="domain" description="N-acetyltransferase" evidence="1">
    <location>
        <begin position="86"/>
        <end position="234"/>
    </location>
</feature>
<dbReference type="OrthoDB" id="6332854at2759"/>
<gene>
    <name evidence="2" type="ORF">DAPPUDRAFT_226061</name>
</gene>
<dbReference type="Gene3D" id="3.40.630.30">
    <property type="match status" value="1"/>
</dbReference>
<reference evidence="2 3" key="1">
    <citation type="journal article" date="2011" name="Science">
        <title>The ecoresponsive genome of Daphnia pulex.</title>
        <authorList>
            <person name="Colbourne J.K."/>
            <person name="Pfrender M.E."/>
            <person name="Gilbert D."/>
            <person name="Thomas W.K."/>
            <person name="Tucker A."/>
            <person name="Oakley T.H."/>
            <person name="Tokishita S."/>
            <person name="Aerts A."/>
            <person name="Arnold G.J."/>
            <person name="Basu M.K."/>
            <person name="Bauer D.J."/>
            <person name="Caceres C.E."/>
            <person name="Carmel L."/>
            <person name="Casola C."/>
            <person name="Choi J.H."/>
            <person name="Detter J.C."/>
            <person name="Dong Q."/>
            <person name="Dusheyko S."/>
            <person name="Eads B.D."/>
            <person name="Frohlich T."/>
            <person name="Geiler-Samerotte K.A."/>
            <person name="Gerlach D."/>
            <person name="Hatcher P."/>
            <person name="Jogdeo S."/>
            <person name="Krijgsveld J."/>
            <person name="Kriventseva E.V."/>
            <person name="Kultz D."/>
            <person name="Laforsch C."/>
            <person name="Lindquist E."/>
            <person name="Lopez J."/>
            <person name="Manak J.R."/>
            <person name="Muller J."/>
            <person name="Pangilinan J."/>
            <person name="Patwardhan R.P."/>
            <person name="Pitluck S."/>
            <person name="Pritham E.J."/>
            <person name="Rechtsteiner A."/>
            <person name="Rho M."/>
            <person name="Rogozin I.B."/>
            <person name="Sakarya O."/>
            <person name="Salamov A."/>
            <person name="Schaack S."/>
            <person name="Shapiro H."/>
            <person name="Shiga Y."/>
            <person name="Skalitzky C."/>
            <person name="Smith Z."/>
            <person name="Souvorov A."/>
            <person name="Sung W."/>
            <person name="Tang Z."/>
            <person name="Tsuchiya D."/>
            <person name="Tu H."/>
            <person name="Vos H."/>
            <person name="Wang M."/>
            <person name="Wolf Y.I."/>
            <person name="Yamagata H."/>
            <person name="Yamada T."/>
            <person name="Ye Y."/>
            <person name="Shaw J.R."/>
            <person name="Andrews J."/>
            <person name="Crease T.J."/>
            <person name="Tang H."/>
            <person name="Lucas S.M."/>
            <person name="Robertson H.M."/>
            <person name="Bork P."/>
            <person name="Koonin E.V."/>
            <person name="Zdobnov E.M."/>
            <person name="Grigoriev I.V."/>
            <person name="Lynch M."/>
            <person name="Boore J.L."/>
        </authorList>
    </citation>
    <scope>NUCLEOTIDE SEQUENCE [LARGE SCALE GENOMIC DNA]</scope>
</reference>